<feature type="coiled-coil region" evidence="3">
    <location>
        <begin position="130"/>
        <end position="157"/>
    </location>
</feature>
<keyword evidence="5" id="KW-1133">Transmembrane helix</keyword>
<feature type="transmembrane region" description="Helical" evidence="5">
    <location>
        <begin position="24"/>
        <end position="46"/>
    </location>
</feature>
<dbReference type="Gene3D" id="2.40.50.100">
    <property type="match status" value="2"/>
</dbReference>
<name>A0A1I6IWD7_9FIRM</name>
<feature type="domain" description="YknX-like barrel-sandwich hybrid" evidence="7">
    <location>
        <begin position="295"/>
        <end position="378"/>
    </location>
</feature>
<sequence length="590" mass="62838">MGKNEAGSVDKVKKFKVKSRKQVIIKRCIISVVILALIVVGVRFAIKRVASSVMSSKEEEVTYEVKQVERRDIKNTLSSSGTVQPLNTYSVTTVSSIEGTVISADFEEGDVVEEGDVLYKISTDSLDTKMESAQKSVDRAQESYDKALKKYNEALEEGSDLTVTADKSGYVKSISVEEGDSIGNGSGEILQVYNNKTMLLYLPFSADQVSKSLIGKEAEVELSETAESLKGTVTKVGTVEEVLSGNRIVKYVTIEVENPGGLSVGTSATAAIGDIICYEEGSFSVSEEGAITISKSGEIEKLYVEEGDWITAGDVILKFSSDSYDSEMENYLEQVENAKESLEDATDSLQEVIDSKADFTITSPITGTIIKKNTKLGDTVSNSGGSSSTLCLIYDLSAMTFEMYVDELDVMEVEVGQTVDITADALEGEDFVGVVTNVSLESTTSGGVTQYPVTVRIDETGELLPGMNISGEVVIESAENALTIPSDALQRGNVVYVQDESVTEADGDVPAGFRSVEVETGLSDSDYIEIVSGLSETDMVYVPGRVSSSNDTMMGFQQGQMGGGQMGERPEGGSGGNRSGGGGAPGGMSR</sequence>
<evidence type="ECO:0000256" key="3">
    <source>
        <dbReference type="SAM" id="Coils"/>
    </source>
</evidence>
<evidence type="ECO:0000256" key="5">
    <source>
        <dbReference type="SAM" id="Phobius"/>
    </source>
</evidence>
<gene>
    <name evidence="9" type="ORF">SAMN05661086_01181</name>
</gene>
<dbReference type="STRING" id="37658.SAMN05661086_01181"/>
<dbReference type="AlphaFoldDB" id="A0A1I6IWD7"/>
<keyword evidence="2 3" id="KW-0175">Coiled coil</keyword>
<keyword evidence="10" id="KW-1185">Reference proteome</keyword>
<dbReference type="SUPFAM" id="SSF111369">
    <property type="entry name" value="HlyD-like secretion proteins"/>
    <property type="match status" value="2"/>
</dbReference>
<dbReference type="PANTHER" id="PTHR32347">
    <property type="entry name" value="EFFLUX SYSTEM COMPONENT YKNX-RELATED"/>
    <property type="match status" value="1"/>
</dbReference>
<feature type="compositionally biased region" description="Gly residues" evidence="4">
    <location>
        <begin position="560"/>
        <end position="590"/>
    </location>
</feature>
<feature type="domain" description="Multidrug resistance protein MdtA-like barrel-sandwich hybrid" evidence="6">
    <location>
        <begin position="91"/>
        <end position="186"/>
    </location>
</feature>
<dbReference type="Pfam" id="PF25990">
    <property type="entry name" value="Beta-barrel_YknX"/>
    <property type="match status" value="1"/>
</dbReference>
<evidence type="ECO:0000313" key="9">
    <source>
        <dbReference type="EMBL" id="SFR71027.1"/>
    </source>
</evidence>
<dbReference type="Proteomes" id="UP000199659">
    <property type="component" value="Unassembled WGS sequence"/>
</dbReference>
<reference evidence="9 10" key="1">
    <citation type="submission" date="2016-10" db="EMBL/GenBank/DDBJ databases">
        <authorList>
            <person name="de Groot N.N."/>
        </authorList>
    </citation>
    <scope>NUCLEOTIDE SEQUENCE [LARGE SCALE GENOMIC DNA]</scope>
    <source>
        <strain evidence="9 10">743A</strain>
    </source>
</reference>
<keyword evidence="5" id="KW-0812">Transmembrane</keyword>
<proteinExistence type="predicted"/>
<evidence type="ECO:0000256" key="1">
    <source>
        <dbReference type="ARBA" id="ARBA00004196"/>
    </source>
</evidence>
<dbReference type="PANTHER" id="PTHR32347:SF14">
    <property type="entry name" value="EFFLUX SYSTEM COMPONENT YKNX-RELATED"/>
    <property type="match status" value="1"/>
</dbReference>
<evidence type="ECO:0000259" key="6">
    <source>
        <dbReference type="Pfam" id="PF25917"/>
    </source>
</evidence>
<dbReference type="EMBL" id="FOYZ01000004">
    <property type="protein sequence ID" value="SFR71027.1"/>
    <property type="molecule type" value="Genomic_DNA"/>
</dbReference>
<dbReference type="Gene3D" id="2.40.420.20">
    <property type="match status" value="1"/>
</dbReference>
<accession>A0A1I6IWD7</accession>
<evidence type="ECO:0000256" key="2">
    <source>
        <dbReference type="ARBA" id="ARBA00023054"/>
    </source>
</evidence>
<protein>
    <submittedName>
        <fullName evidence="9">HlyD family secretion protein</fullName>
    </submittedName>
</protein>
<dbReference type="Pfam" id="PF25984">
    <property type="entry name" value="BSH_YknX"/>
    <property type="match status" value="1"/>
</dbReference>
<feature type="coiled-coil region" evidence="3">
    <location>
        <begin position="321"/>
        <end position="355"/>
    </location>
</feature>
<dbReference type="InterPro" id="IPR050465">
    <property type="entry name" value="UPF0194_transport"/>
</dbReference>
<dbReference type="InterPro" id="IPR058639">
    <property type="entry name" value="BSH_YknX-like"/>
</dbReference>
<feature type="domain" description="YknX-like beta-barrel" evidence="8">
    <location>
        <begin position="404"/>
        <end position="472"/>
    </location>
</feature>
<evidence type="ECO:0000256" key="4">
    <source>
        <dbReference type="SAM" id="MobiDB-lite"/>
    </source>
</evidence>
<comment type="subcellular location">
    <subcellularLocation>
        <location evidence="1">Cell envelope</location>
    </subcellularLocation>
</comment>
<feature type="region of interest" description="Disordered" evidence="4">
    <location>
        <begin position="559"/>
        <end position="590"/>
    </location>
</feature>
<evidence type="ECO:0000259" key="7">
    <source>
        <dbReference type="Pfam" id="PF25984"/>
    </source>
</evidence>
<evidence type="ECO:0000313" key="10">
    <source>
        <dbReference type="Proteomes" id="UP000199659"/>
    </source>
</evidence>
<dbReference type="InterPro" id="IPR058625">
    <property type="entry name" value="MdtA-like_BSH"/>
</dbReference>
<dbReference type="Gene3D" id="2.40.30.170">
    <property type="match status" value="1"/>
</dbReference>
<evidence type="ECO:0000259" key="8">
    <source>
        <dbReference type="Pfam" id="PF25990"/>
    </source>
</evidence>
<organism evidence="9 10">
    <name type="scientific">Anaeromicropila populeti</name>
    <dbReference type="NCBI Taxonomy" id="37658"/>
    <lineage>
        <taxon>Bacteria</taxon>
        <taxon>Bacillati</taxon>
        <taxon>Bacillota</taxon>
        <taxon>Clostridia</taxon>
        <taxon>Lachnospirales</taxon>
        <taxon>Lachnospiraceae</taxon>
        <taxon>Anaeromicropila</taxon>
    </lineage>
</organism>
<keyword evidence="5" id="KW-0472">Membrane</keyword>
<dbReference type="GO" id="GO:0030313">
    <property type="term" value="C:cell envelope"/>
    <property type="evidence" value="ECO:0007669"/>
    <property type="project" value="UniProtKB-SubCell"/>
</dbReference>
<dbReference type="RefSeq" id="WP_207649458.1">
    <property type="nucleotide sequence ID" value="NZ_FOYZ01000004.1"/>
</dbReference>
<dbReference type="Pfam" id="PF25917">
    <property type="entry name" value="BSH_RND"/>
    <property type="match status" value="1"/>
</dbReference>
<dbReference type="InterPro" id="IPR058636">
    <property type="entry name" value="Beta-barrel_YknX"/>
</dbReference>